<organism evidence="6 7">
    <name type="scientific">Pilimelia columellifera subsp. columellifera</name>
    <dbReference type="NCBI Taxonomy" id="706583"/>
    <lineage>
        <taxon>Bacteria</taxon>
        <taxon>Bacillati</taxon>
        <taxon>Actinomycetota</taxon>
        <taxon>Actinomycetes</taxon>
        <taxon>Micromonosporales</taxon>
        <taxon>Micromonosporaceae</taxon>
        <taxon>Pilimelia</taxon>
    </lineage>
</organism>
<dbReference type="SUPFAM" id="SSF53383">
    <property type="entry name" value="PLP-dependent transferases"/>
    <property type="match status" value="1"/>
</dbReference>
<dbReference type="GO" id="GO:0016740">
    <property type="term" value="F:transferase activity"/>
    <property type="evidence" value="ECO:0007669"/>
    <property type="project" value="UniProtKB-KW"/>
</dbReference>
<keyword evidence="7" id="KW-1185">Reference proteome</keyword>
<dbReference type="PANTHER" id="PTHR11808:SF15">
    <property type="entry name" value="CYSTATHIONINE GAMMA-LYASE"/>
    <property type="match status" value="1"/>
</dbReference>
<dbReference type="Proteomes" id="UP001499978">
    <property type="component" value="Unassembled WGS sequence"/>
</dbReference>
<dbReference type="PANTHER" id="PTHR11808">
    <property type="entry name" value="TRANS-SULFURATION ENZYME FAMILY MEMBER"/>
    <property type="match status" value="1"/>
</dbReference>
<evidence type="ECO:0000256" key="5">
    <source>
        <dbReference type="SAM" id="MobiDB-lite"/>
    </source>
</evidence>
<evidence type="ECO:0000256" key="3">
    <source>
        <dbReference type="ARBA" id="ARBA00022898"/>
    </source>
</evidence>
<dbReference type="InterPro" id="IPR054542">
    <property type="entry name" value="Cys_met_metab_PP"/>
</dbReference>
<evidence type="ECO:0000313" key="7">
    <source>
        <dbReference type="Proteomes" id="UP001499978"/>
    </source>
</evidence>
<dbReference type="RefSeq" id="WP_344169295.1">
    <property type="nucleotide sequence ID" value="NZ_BAAARY010000003.1"/>
</dbReference>
<name>A0ABN3N8R1_9ACTN</name>
<dbReference type="Gene3D" id="3.40.640.10">
    <property type="entry name" value="Type I PLP-dependent aspartate aminotransferase-like (Major domain)"/>
    <property type="match status" value="1"/>
</dbReference>
<dbReference type="PIRSF" id="PIRSF001434">
    <property type="entry name" value="CGS"/>
    <property type="match status" value="1"/>
</dbReference>
<dbReference type="Gene3D" id="3.90.1150.10">
    <property type="entry name" value="Aspartate Aminotransferase, domain 1"/>
    <property type="match status" value="1"/>
</dbReference>
<dbReference type="PROSITE" id="PS00868">
    <property type="entry name" value="CYS_MET_METAB_PP"/>
    <property type="match status" value="1"/>
</dbReference>
<evidence type="ECO:0000256" key="1">
    <source>
        <dbReference type="ARBA" id="ARBA00001933"/>
    </source>
</evidence>
<feature type="compositionally biased region" description="Basic and acidic residues" evidence="5">
    <location>
        <begin position="64"/>
        <end position="73"/>
    </location>
</feature>
<sequence>MSAESAAARPAYRPETAVVASGRPHGSGRPLNVPVVLASNFRAAPRIDPSAVGAAPPDGVTGDGQRREYARDDGTPGWEALEAVVGELEGGHATAFSSGMAAAAAVFDLLPVGARVVAPTDSYIAVRGLLANGQRLGRWSVQLVDVADTAAAAAAAGRADLVWLESPTNPLLQVADLAAICAAAKAAGARAAVDNTFATPLLQRPLDLGADIVIHSATKFLGGHSDLLLGVTVAGDPALAAALRHGREMAGATPGALEAYLALRGIRTLAVRLDWAQRSAHDLARRLAAHPAVTRVRYPGLPDDPGHEVAARQMSGFGAVLAFDLADAATADRVCDRVRIITSATSLGGVESTIERRAKLPGQEHVAPGLLRLSVGCEHLDDLWHDLACALDAAGAG</sequence>
<dbReference type="InterPro" id="IPR000277">
    <property type="entry name" value="Cys/Met-Metab_PyrdxlP-dep_enz"/>
</dbReference>
<dbReference type="EMBL" id="BAAARY010000003">
    <property type="protein sequence ID" value="GAA2516365.1"/>
    <property type="molecule type" value="Genomic_DNA"/>
</dbReference>
<keyword evidence="3 4" id="KW-0663">Pyridoxal phosphate</keyword>
<dbReference type="Pfam" id="PF01053">
    <property type="entry name" value="Cys_Met_Meta_PP"/>
    <property type="match status" value="1"/>
</dbReference>
<feature type="region of interest" description="Disordered" evidence="5">
    <location>
        <begin position="1"/>
        <end position="31"/>
    </location>
</feature>
<evidence type="ECO:0000256" key="2">
    <source>
        <dbReference type="ARBA" id="ARBA00009077"/>
    </source>
</evidence>
<dbReference type="InterPro" id="IPR015421">
    <property type="entry name" value="PyrdxlP-dep_Trfase_major"/>
</dbReference>
<dbReference type="InterPro" id="IPR015424">
    <property type="entry name" value="PyrdxlP-dep_Trfase"/>
</dbReference>
<comment type="caution">
    <text evidence="6">The sequence shown here is derived from an EMBL/GenBank/DDBJ whole genome shotgun (WGS) entry which is preliminary data.</text>
</comment>
<protein>
    <submittedName>
        <fullName evidence="6">PLP-dependent transferase</fullName>
    </submittedName>
</protein>
<reference evidence="6 7" key="1">
    <citation type="journal article" date="2019" name="Int. J. Syst. Evol. Microbiol.">
        <title>The Global Catalogue of Microorganisms (GCM) 10K type strain sequencing project: providing services to taxonomists for standard genome sequencing and annotation.</title>
        <authorList>
            <consortium name="The Broad Institute Genomics Platform"/>
            <consortium name="The Broad Institute Genome Sequencing Center for Infectious Disease"/>
            <person name="Wu L."/>
            <person name="Ma J."/>
        </authorList>
    </citation>
    <scope>NUCLEOTIDE SEQUENCE [LARGE SCALE GENOMIC DNA]</scope>
    <source>
        <strain evidence="6 7">JCM 3367</strain>
    </source>
</reference>
<evidence type="ECO:0000313" key="6">
    <source>
        <dbReference type="EMBL" id="GAA2516365.1"/>
    </source>
</evidence>
<keyword evidence="6" id="KW-0808">Transferase</keyword>
<proteinExistence type="inferred from homology"/>
<gene>
    <name evidence="6" type="ORF">GCM10010201_11260</name>
</gene>
<evidence type="ECO:0000256" key="4">
    <source>
        <dbReference type="RuleBase" id="RU362118"/>
    </source>
</evidence>
<accession>A0ABN3N8R1</accession>
<dbReference type="InterPro" id="IPR015422">
    <property type="entry name" value="PyrdxlP-dep_Trfase_small"/>
</dbReference>
<comment type="similarity">
    <text evidence="2 4">Belongs to the trans-sulfuration enzymes family.</text>
</comment>
<comment type="cofactor">
    <cofactor evidence="1 4">
        <name>pyridoxal 5'-phosphate</name>
        <dbReference type="ChEBI" id="CHEBI:597326"/>
    </cofactor>
</comment>
<feature type="region of interest" description="Disordered" evidence="5">
    <location>
        <begin position="48"/>
        <end position="73"/>
    </location>
</feature>